<dbReference type="Pfam" id="PF06719">
    <property type="entry name" value="AraC_N"/>
    <property type="match status" value="1"/>
</dbReference>
<proteinExistence type="predicted"/>
<dbReference type="PANTHER" id="PTHR43436:SF1">
    <property type="entry name" value="TRANSCRIPTIONAL REGULATORY PROTEIN"/>
    <property type="match status" value="1"/>
</dbReference>
<dbReference type="Gene3D" id="1.10.10.60">
    <property type="entry name" value="Homeodomain-like"/>
    <property type="match status" value="2"/>
</dbReference>
<keyword evidence="3" id="KW-0804">Transcription</keyword>
<feature type="domain" description="HTH araC/xylS-type" evidence="4">
    <location>
        <begin position="200"/>
        <end position="298"/>
    </location>
</feature>
<dbReference type="SMART" id="SM00342">
    <property type="entry name" value="HTH_ARAC"/>
    <property type="match status" value="1"/>
</dbReference>
<evidence type="ECO:0000313" key="6">
    <source>
        <dbReference type="Proteomes" id="UP001374803"/>
    </source>
</evidence>
<evidence type="ECO:0000259" key="4">
    <source>
        <dbReference type="PROSITE" id="PS01124"/>
    </source>
</evidence>
<dbReference type="RefSeq" id="WP_394830084.1">
    <property type="nucleotide sequence ID" value="NZ_CP089929.1"/>
</dbReference>
<dbReference type="InterPro" id="IPR018060">
    <property type="entry name" value="HTH_AraC"/>
</dbReference>
<dbReference type="PANTHER" id="PTHR43436">
    <property type="entry name" value="ARAC-FAMILY TRANSCRIPTIONAL REGULATOR"/>
    <property type="match status" value="1"/>
</dbReference>
<dbReference type="InterPro" id="IPR009057">
    <property type="entry name" value="Homeodomain-like_sf"/>
</dbReference>
<organism evidence="5 6">
    <name type="scientific">Pendulispora rubella</name>
    <dbReference type="NCBI Taxonomy" id="2741070"/>
    <lineage>
        <taxon>Bacteria</taxon>
        <taxon>Pseudomonadati</taxon>
        <taxon>Myxococcota</taxon>
        <taxon>Myxococcia</taxon>
        <taxon>Myxococcales</taxon>
        <taxon>Sorangiineae</taxon>
        <taxon>Pendulisporaceae</taxon>
        <taxon>Pendulispora</taxon>
    </lineage>
</organism>
<dbReference type="Pfam" id="PF12833">
    <property type="entry name" value="HTH_18"/>
    <property type="match status" value="1"/>
</dbReference>
<evidence type="ECO:0000313" key="5">
    <source>
        <dbReference type="EMBL" id="WXB00483.1"/>
    </source>
</evidence>
<accession>A0ABZ2KPA2</accession>
<protein>
    <submittedName>
        <fullName evidence="5">AraC family transcriptional regulator</fullName>
    </submittedName>
</protein>
<name>A0ABZ2KPA2_9BACT</name>
<evidence type="ECO:0000256" key="3">
    <source>
        <dbReference type="ARBA" id="ARBA00023163"/>
    </source>
</evidence>
<dbReference type="PROSITE" id="PS00041">
    <property type="entry name" value="HTH_ARAC_FAMILY_1"/>
    <property type="match status" value="1"/>
</dbReference>
<dbReference type="InterPro" id="IPR009594">
    <property type="entry name" value="Tscrpt_reg_HTH_AraC_N"/>
</dbReference>
<gene>
    <name evidence="5" type="ORF">LVJ94_26610</name>
</gene>
<evidence type="ECO:0000256" key="2">
    <source>
        <dbReference type="ARBA" id="ARBA00023125"/>
    </source>
</evidence>
<keyword evidence="6" id="KW-1185">Reference proteome</keyword>
<dbReference type="SUPFAM" id="SSF46689">
    <property type="entry name" value="Homeodomain-like"/>
    <property type="match status" value="2"/>
</dbReference>
<dbReference type="Proteomes" id="UP001374803">
    <property type="component" value="Chromosome"/>
</dbReference>
<reference evidence="5" key="1">
    <citation type="submission" date="2021-12" db="EMBL/GenBank/DDBJ databases">
        <title>Discovery of the Pendulisporaceae a myxobacterial family with distinct sporulation behavior and unique specialized metabolism.</title>
        <authorList>
            <person name="Garcia R."/>
            <person name="Popoff A."/>
            <person name="Bader C.D."/>
            <person name="Loehr J."/>
            <person name="Walesch S."/>
            <person name="Walt C."/>
            <person name="Boldt J."/>
            <person name="Bunk B."/>
            <person name="Haeckl F.J.F.P.J."/>
            <person name="Gunesch A.P."/>
            <person name="Birkelbach J."/>
            <person name="Nuebel U."/>
            <person name="Pietschmann T."/>
            <person name="Bach T."/>
            <person name="Mueller R."/>
        </authorList>
    </citation>
    <scope>NUCLEOTIDE SEQUENCE</scope>
    <source>
        <strain evidence="5">MSr11367</strain>
    </source>
</reference>
<evidence type="ECO:0000256" key="1">
    <source>
        <dbReference type="ARBA" id="ARBA00023015"/>
    </source>
</evidence>
<dbReference type="PROSITE" id="PS01124">
    <property type="entry name" value="HTH_ARAC_FAMILY_2"/>
    <property type="match status" value="1"/>
</dbReference>
<dbReference type="EMBL" id="CP089983">
    <property type="protein sequence ID" value="WXB00483.1"/>
    <property type="molecule type" value="Genomic_DNA"/>
</dbReference>
<sequence length="300" mass="33163">MATSKPRGPIPVEMLQLAERLFQRTPKAQGAGLQFVSPLRGLRLLKHHARTNFEAGIYEPVICLILQGRKETTFGERTFRLGSGECLLVSHDVPVVSRIVEAPYMALLLDVQIDTLRGLYDELGDSPGDGTDARALEVHTATPRMLGALGRYLELAESPTDAKVLGPMISKEIHYRLLMDPVGGMLRTLIRYDSHAALVSRAIALIRRDFRSSIVIAELARDVGMSVSSFHRHFKAVTALSPLQYQKELRLLEAKRMLVAGAGSVSTTAFDVGYESLSQFSREYSRKFGKSPNNDLVGSR</sequence>
<dbReference type="InterPro" id="IPR018062">
    <property type="entry name" value="HTH_AraC-typ_CS"/>
</dbReference>
<keyword evidence="2" id="KW-0238">DNA-binding</keyword>
<keyword evidence="1" id="KW-0805">Transcription regulation</keyword>